<evidence type="ECO:0000313" key="7">
    <source>
        <dbReference type="Proteomes" id="UP000030004"/>
    </source>
</evidence>
<dbReference type="EMBL" id="AQQX01000015">
    <property type="protein sequence ID" value="KGM47050.1"/>
    <property type="molecule type" value="Genomic_DNA"/>
</dbReference>
<feature type="domain" description="GST C-terminal" evidence="5">
    <location>
        <begin position="83"/>
        <end position="213"/>
    </location>
</feature>
<dbReference type="SFLD" id="SFLDG00358">
    <property type="entry name" value="Main_(cytGST)"/>
    <property type="match status" value="1"/>
</dbReference>
<dbReference type="Pfam" id="PF13409">
    <property type="entry name" value="GST_N_2"/>
    <property type="match status" value="1"/>
</dbReference>
<dbReference type="OrthoDB" id="9813092at2"/>
<organism evidence="6 7">
    <name type="scientific">Pseudooceanicola atlanticus</name>
    <dbReference type="NCBI Taxonomy" id="1461694"/>
    <lineage>
        <taxon>Bacteria</taxon>
        <taxon>Pseudomonadati</taxon>
        <taxon>Pseudomonadota</taxon>
        <taxon>Alphaproteobacteria</taxon>
        <taxon>Rhodobacterales</taxon>
        <taxon>Paracoccaceae</taxon>
        <taxon>Pseudooceanicola</taxon>
    </lineage>
</organism>
<evidence type="ECO:0000313" key="6">
    <source>
        <dbReference type="EMBL" id="KGM47050.1"/>
    </source>
</evidence>
<dbReference type="InterPro" id="IPR045073">
    <property type="entry name" value="Omega/Tau-like"/>
</dbReference>
<dbReference type="PROSITE" id="PS50405">
    <property type="entry name" value="GST_CTER"/>
    <property type="match status" value="1"/>
</dbReference>
<dbReference type="InterPro" id="IPR036249">
    <property type="entry name" value="Thioredoxin-like_sf"/>
</dbReference>
<dbReference type="GO" id="GO:0005737">
    <property type="term" value="C:cytoplasm"/>
    <property type="evidence" value="ECO:0007669"/>
    <property type="project" value="TreeGrafter"/>
</dbReference>
<dbReference type="Gene3D" id="3.40.30.10">
    <property type="entry name" value="Glutaredoxin"/>
    <property type="match status" value="1"/>
</dbReference>
<evidence type="ECO:0000256" key="2">
    <source>
        <dbReference type="ARBA" id="ARBA00022679"/>
    </source>
</evidence>
<gene>
    <name evidence="6" type="ORF">ATO9_20500</name>
</gene>
<dbReference type="PANTHER" id="PTHR43968">
    <property type="match status" value="1"/>
</dbReference>
<evidence type="ECO:0000256" key="1">
    <source>
        <dbReference type="ARBA" id="ARBA00012452"/>
    </source>
</evidence>
<dbReference type="InterPro" id="IPR050983">
    <property type="entry name" value="GST_Omega/HSP26"/>
</dbReference>
<evidence type="ECO:0000259" key="4">
    <source>
        <dbReference type="PROSITE" id="PS50404"/>
    </source>
</evidence>
<dbReference type="eggNOG" id="COG0625">
    <property type="taxonomic scope" value="Bacteria"/>
</dbReference>
<dbReference type="CDD" id="cd00299">
    <property type="entry name" value="GST_C_family"/>
    <property type="match status" value="1"/>
</dbReference>
<dbReference type="Proteomes" id="UP000030004">
    <property type="component" value="Unassembled WGS sequence"/>
</dbReference>
<dbReference type="SFLD" id="SFLDG01152">
    <property type="entry name" value="Main.3:_Omega-_and_Tau-like"/>
    <property type="match status" value="1"/>
</dbReference>
<dbReference type="InterPro" id="IPR010987">
    <property type="entry name" value="Glutathione-S-Trfase_C-like"/>
</dbReference>
<sequence>MSLHLISHALCPYVQRAAISLTEKGVTFERTDIDLSNKPDWFLAISPLGKTPVLVVDGTPIFESAVILEYLEDTQPHALHPHDALDRARHRAWIEFGSAVLNDIAGFYSAPNEKALEEKVAALRAKFLRLDAELGEGPWFDGHRFSLVDVVFGPVFRYFDVFDTIGEFGVFTGLARVRAWRHELERRVSVKNAVSEDYPTLLRDFIRRRNSYLSQIMQTGGPKKTVTQVRSADR</sequence>
<dbReference type="InterPro" id="IPR004045">
    <property type="entry name" value="Glutathione_S-Trfase_N"/>
</dbReference>
<dbReference type="RefSeq" id="WP_043753650.1">
    <property type="nucleotide sequence ID" value="NZ_AQQX01000015.1"/>
</dbReference>
<dbReference type="GO" id="GO:0004364">
    <property type="term" value="F:glutathione transferase activity"/>
    <property type="evidence" value="ECO:0007669"/>
    <property type="project" value="UniProtKB-EC"/>
</dbReference>
<evidence type="ECO:0000259" key="5">
    <source>
        <dbReference type="PROSITE" id="PS50405"/>
    </source>
</evidence>
<dbReference type="SUPFAM" id="SSF52833">
    <property type="entry name" value="Thioredoxin-like"/>
    <property type="match status" value="1"/>
</dbReference>
<dbReference type="InterPro" id="IPR036282">
    <property type="entry name" value="Glutathione-S-Trfase_C_sf"/>
</dbReference>
<dbReference type="InterPro" id="IPR040079">
    <property type="entry name" value="Glutathione_S-Trfase"/>
</dbReference>
<dbReference type="EC" id="2.5.1.18" evidence="1"/>
<dbReference type="CDD" id="cd00570">
    <property type="entry name" value="GST_N_family"/>
    <property type="match status" value="1"/>
</dbReference>
<name>A0A0A0EA05_9RHOB</name>
<comment type="caution">
    <text evidence="6">The sequence shown here is derived from an EMBL/GenBank/DDBJ whole genome shotgun (WGS) entry which is preliminary data.</text>
</comment>
<comment type="catalytic activity">
    <reaction evidence="3">
        <text>RX + glutathione = an S-substituted glutathione + a halide anion + H(+)</text>
        <dbReference type="Rhea" id="RHEA:16437"/>
        <dbReference type="ChEBI" id="CHEBI:15378"/>
        <dbReference type="ChEBI" id="CHEBI:16042"/>
        <dbReference type="ChEBI" id="CHEBI:17792"/>
        <dbReference type="ChEBI" id="CHEBI:57925"/>
        <dbReference type="ChEBI" id="CHEBI:90779"/>
        <dbReference type="EC" id="2.5.1.18"/>
    </reaction>
</comment>
<dbReference type="SUPFAM" id="SSF47616">
    <property type="entry name" value="GST C-terminal domain-like"/>
    <property type="match status" value="1"/>
</dbReference>
<dbReference type="Pfam" id="PF13410">
    <property type="entry name" value="GST_C_2"/>
    <property type="match status" value="1"/>
</dbReference>
<dbReference type="PROSITE" id="PS50404">
    <property type="entry name" value="GST_NTER"/>
    <property type="match status" value="1"/>
</dbReference>
<evidence type="ECO:0000256" key="3">
    <source>
        <dbReference type="ARBA" id="ARBA00047960"/>
    </source>
</evidence>
<feature type="domain" description="GST N-terminal" evidence="4">
    <location>
        <begin position="1"/>
        <end position="79"/>
    </location>
</feature>
<dbReference type="PANTHER" id="PTHR43968:SF6">
    <property type="entry name" value="GLUTATHIONE S-TRANSFERASE OMEGA"/>
    <property type="match status" value="1"/>
</dbReference>
<dbReference type="SFLD" id="SFLDS00019">
    <property type="entry name" value="Glutathione_Transferase_(cytos"/>
    <property type="match status" value="1"/>
</dbReference>
<dbReference type="STRING" id="1461694.ATO9_20500"/>
<dbReference type="Gene3D" id="1.20.1050.10">
    <property type="match status" value="1"/>
</dbReference>
<proteinExistence type="predicted"/>
<accession>A0A0A0EA05</accession>
<keyword evidence="2 6" id="KW-0808">Transferase</keyword>
<protein>
    <recommendedName>
        <fullName evidence="1">glutathione transferase</fullName>
        <ecNumber evidence="1">2.5.1.18</ecNumber>
    </recommendedName>
</protein>
<dbReference type="AlphaFoldDB" id="A0A0A0EA05"/>
<keyword evidence="7" id="KW-1185">Reference proteome</keyword>
<reference evidence="6 7" key="1">
    <citation type="journal article" date="2015" name="Antonie Van Leeuwenhoek">
        <title>Pseudooceanicola atlanticus gen. nov. sp. nov., isolated from surface seawater of the Atlantic Ocean and reclassification of Oceanicola batsensis, Oceanicola marinus, Oceanicola nitratireducens, Oceanicola nanhaiensis, Oceanicola antarcticus and Oceanicola flagellatus, as Pseudooceanicola batsensis comb. nov., Pseudooceanicola marinus comb. nov., Pseudooceanicola nitratireducens comb. nov., Pseudooceanicola nanhaiensis comb. nov., Pseudooceanicola antarcticus comb. nov., and Pseudooceanicola flagellatus comb. nov.</title>
        <authorList>
            <person name="Lai Q."/>
            <person name="Li G."/>
            <person name="Liu X."/>
            <person name="Du Y."/>
            <person name="Sun F."/>
            <person name="Shao Z."/>
        </authorList>
    </citation>
    <scope>NUCLEOTIDE SEQUENCE [LARGE SCALE GENOMIC DNA]</scope>
    <source>
        <strain evidence="6 7">22II-s11g</strain>
    </source>
</reference>